<comment type="cofactor">
    <cofactor evidence="1">
        <name>Zn(2+)</name>
        <dbReference type="ChEBI" id="CHEBI:29105"/>
    </cofactor>
</comment>
<evidence type="ECO:0000256" key="11">
    <source>
        <dbReference type="ARBA" id="ARBA00023163"/>
    </source>
</evidence>
<keyword evidence="7" id="KW-0378">Hydrolase</keyword>
<evidence type="ECO:0000313" key="15">
    <source>
        <dbReference type="EMBL" id="KAG6589607.1"/>
    </source>
</evidence>
<evidence type="ECO:0000313" key="16">
    <source>
        <dbReference type="Proteomes" id="UP000685013"/>
    </source>
</evidence>
<dbReference type="AlphaFoldDB" id="A0AAV6N206"/>
<keyword evidence="9" id="KW-0156">Chromatin regulator</keyword>
<dbReference type="EC" id="3.5.1.98" evidence="4"/>
<evidence type="ECO:0000256" key="2">
    <source>
        <dbReference type="ARBA" id="ARBA00004123"/>
    </source>
</evidence>
<evidence type="ECO:0000256" key="1">
    <source>
        <dbReference type="ARBA" id="ARBA00001947"/>
    </source>
</evidence>
<evidence type="ECO:0000256" key="8">
    <source>
        <dbReference type="ARBA" id="ARBA00022833"/>
    </source>
</evidence>
<comment type="similarity">
    <text evidence="3">Belongs to the histone deacetylase family. HD type 2 subfamily.</text>
</comment>
<evidence type="ECO:0000256" key="3">
    <source>
        <dbReference type="ARBA" id="ARBA00007738"/>
    </source>
</evidence>
<dbReference type="GO" id="GO:0050793">
    <property type="term" value="P:regulation of developmental process"/>
    <property type="evidence" value="ECO:0007669"/>
    <property type="project" value="UniProtKB-ARBA"/>
</dbReference>
<dbReference type="FunFam" id="3.40.800.20:FF:000014">
    <property type="entry name" value="Histone deacetylase 15"/>
    <property type="match status" value="1"/>
</dbReference>
<gene>
    <name evidence="15" type="primary">HDA5</name>
    <name evidence="15" type="ORF">SDJN03_15030</name>
</gene>
<keyword evidence="12" id="KW-0539">Nucleus</keyword>
<feature type="domain" description="Histone deacetylase" evidence="14">
    <location>
        <begin position="40"/>
        <end position="339"/>
    </location>
</feature>
<dbReference type="GO" id="GO:0046872">
    <property type="term" value="F:metal ion binding"/>
    <property type="evidence" value="ECO:0007669"/>
    <property type="project" value="UniProtKB-KW"/>
</dbReference>
<proteinExistence type="inferred from homology"/>
<evidence type="ECO:0000256" key="9">
    <source>
        <dbReference type="ARBA" id="ARBA00022853"/>
    </source>
</evidence>
<comment type="catalytic activity">
    <reaction evidence="13">
        <text>N(6)-acetyl-L-lysyl-[histone] + H2O = L-lysyl-[histone] + acetate</text>
        <dbReference type="Rhea" id="RHEA:58196"/>
        <dbReference type="Rhea" id="RHEA-COMP:9845"/>
        <dbReference type="Rhea" id="RHEA-COMP:11338"/>
        <dbReference type="ChEBI" id="CHEBI:15377"/>
        <dbReference type="ChEBI" id="CHEBI:29969"/>
        <dbReference type="ChEBI" id="CHEBI:30089"/>
        <dbReference type="ChEBI" id="CHEBI:61930"/>
        <dbReference type="EC" id="3.5.1.98"/>
    </reaction>
    <physiologicalReaction direction="left-to-right" evidence="13">
        <dbReference type="Rhea" id="RHEA:58197"/>
    </physiologicalReaction>
</comment>
<dbReference type="PANTHER" id="PTHR10625">
    <property type="entry name" value="HISTONE DEACETYLASE HDAC1-RELATED"/>
    <property type="match status" value="1"/>
</dbReference>
<name>A0AAV6N206_9ROSI</name>
<feature type="non-terminal residue" evidence="15">
    <location>
        <position position="1"/>
    </location>
</feature>
<dbReference type="GO" id="GO:0000118">
    <property type="term" value="C:histone deacetylase complex"/>
    <property type="evidence" value="ECO:0007669"/>
    <property type="project" value="TreeGrafter"/>
</dbReference>
<keyword evidence="16" id="KW-1185">Reference proteome</keyword>
<evidence type="ECO:0000256" key="13">
    <source>
        <dbReference type="ARBA" id="ARBA00049416"/>
    </source>
</evidence>
<evidence type="ECO:0000259" key="14">
    <source>
        <dbReference type="Pfam" id="PF00850"/>
    </source>
</evidence>
<keyword evidence="6" id="KW-0479">Metal-binding</keyword>
<dbReference type="GO" id="GO:0040029">
    <property type="term" value="P:epigenetic regulation of gene expression"/>
    <property type="evidence" value="ECO:0007669"/>
    <property type="project" value="TreeGrafter"/>
</dbReference>
<dbReference type="Proteomes" id="UP000685013">
    <property type="component" value="Chromosome 10"/>
</dbReference>
<keyword evidence="8" id="KW-0862">Zinc</keyword>
<organism evidence="15 16">
    <name type="scientific">Cucurbita argyrosperma subsp. sororia</name>
    <dbReference type="NCBI Taxonomy" id="37648"/>
    <lineage>
        <taxon>Eukaryota</taxon>
        <taxon>Viridiplantae</taxon>
        <taxon>Streptophyta</taxon>
        <taxon>Embryophyta</taxon>
        <taxon>Tracheophyta</taxon>
        <taxon>Spermatophyta</taxon>
        <taxon>Magnoliopsida</taxon>
        <taxon>eudicotyledons</taxon>
        <taxon>Gunneridae</taxon>
        <taxon>Pentapetalae</taxon>
        <taxon>rosids</taxon>
        <taxon>fabids</taxon>
        <taxon>Cucurbitales</taxon>
        <taxon>Cucurbitaceae</taxon>
        <taxon>Cucurbiteae</taxon>
        <taxon>Cucurbita</taxon>
    </lineage>
</organism>
<dbReference type="EMBL" id="JAGKQH010000010">
    <property type="protein sequence ID" value="KAG6589607.1"/>
    <property type="molecule type" value="Genomic_DNA"/>
</dbReference>
<comment type="caution">
    <text evidence="15">The sequence shown here is derived from an EMBL/GenBank/DDBJ whole genome shotgun (WGS) entry which is preliminary data.</text>
</comment>
<accession>A0AAV6N206</accession>
<evidence type="ECO:0000256" key="7">
    <source>
        <dbReference type="ARBA" id="ARBA00022801"/>
    </source>
</evidence>
<reference evidence="15 16" key="1">
    <citation type="journal article" date="2021" name="Hortic Res">
        <title>The domestication of Cucurbita argyrosperma as revealed by the genome of its wild relative.</title>
        <authorList>
            <person name="Barrera-Redondo J."/>
            <person name="Sanchez-de la Vega G."/>
            <person name="Aguirre-Liguori J.A."/>
            <person name="Castellanos-Morales G."/>
            <person name="Gutierrez-Guerrero Y.T."/>
            <person name="Aguirre-Dugua X."/>
            <person name="Aguirre-Planter E."/>
            <person name="Tenaillon M.I."/>
            <person name="Lira-Saade R."/>
            <person name="Eguiarte L.E."/>
        </authorList>
    </citation>
    <scope>NUCLEOTIDE SEQUENCE [LARGE SCALE GENOMIC DNA]</scope>
    <source>
        <strain evidence="15">JBR-2021</strain>
    </source>
</reference>
<dbReference type="PANTHER" id="PTHR10625:SF25">
    <property type="entry name" value="HISTONE DEACETYLASE 18-RELATED"/>
    <property type="match status" value="1"/>
</dbReference>
<evidence type="ECO:0000256" key="4">
    <source>
        <dbReference type="ARBA" id="ARBA00012111"/>
    </source>
</evidence>
<dbReference type="InterPro" id="IPR023801">
    <property type="entry name" value="His_deacetylse_dom"/>
</dbReference>
<evidence type="ECO:0000256" key="10">
    <source>
        <dbReference type="ARBA" id="ARBA00023015"/>
    </source>
</evidence>
<comment type="subcellular location">
    <subcellularLocation>
        <location evidence="2">Nucleus</location>
    </subcellularLocation>
</comment>
<sequence length="681" mass="75707">MDVHGSGPRKFDGGNGDSRRVGVLYDERMCKHHTPDGDYHPENPNRIRAIWNKLQSSGILQRCVVLNGKEAEDKHILAVHSKNHVDLVKNISSKEFDSRRDKIAAQLNSIYFNKGSSEAAYLAAGSVIDVAERVAQGDLDSGIAIVRPPGHHAEHDEAMGFCLFNNIAVAASFILNERLDLGIKKILIVDWDVHHGNATQKMFWRDPRVLFFSVHRHEFGSFYPATDDGYYTMVGEGPGAGYNINVPWENGQCRDADYLAVWDHVLLPVAKEYSPDMIIVSAGFDAAVGDPLGGCCVTPYGYSIMLKKLMNLGQGKIVLALEGGYNLDSIATSMLACAELLVDGRTMNNSSETCPFESTWRVIQAVRRELSPFWPMLSEELPDNLTSKKVPVPEVLLSSSDSEDEASDSRLKSLEEILQGITLSQVEVKEDSQGQAVNVTIPWRLELSKTDIWYASFGSNMWRPRFLCYIEGGQVEGMKKPCTGSMDKTPPKGMLWKTFPRRLFFGHEYTNTWGQGGAAFLHPESNSDEKSFLCLYRITLEQFNDVLFQENSGSGFLSDNPLLDIANLNKLTGNASTSIEISTGQGWYHNLVYLGKEQELPIVTMTCSHLDMEDFKSGKVPLCAPAKGYVDTLVKGLAEGPLSKEEALVYIQKAVTKPLYFGRPWNHIIQVVLSLCNLCRC</sequence>
<evidence type="ECO:0000256" key="12">
    <source>
        <dbReference type="ARBA" id="ARBA00023242"/>
    </source>
</evidence>
<protein>
    <recommendedName>
        <fullName evidence="4">histone deacetylase</fullName>
        <ecNumber evidence="4">3.5.1.98</ecNumber>
    </recommendedName>
</protein>
<keyword evidence="5" id="KW-0678">Repressor</keyword>
<dbReference type="Pfam" id="PF00850">
    <property type="entry name" value="Hist_deacetyl"/>
    <property type="match status" value="1"/>
</dbReference>
<keyword evidence="11" id="KW-0804">Transcription</keyword>
<dbReference type="GO" id="GO:0141221">
    <property type="term" value="F:histone deacetylase activity, hydrolytic mechanism"/>
    <property type="evidence" value="ECO:0007669"/>
    <property type="project" value="UniProtKB-EC"/>
</dbReference>
<evidence type="ECO:0000256" key="5">
    <source>
        <dbReference type="ARBA" id="ARBA00022491"/>
    </source>
</evidence>
<evidence type="ECO:0000256" key="6">
    <source>
        <dbReference type="ARBA" id="ARBA00022723"/>
    </source>
</evidence>
<dbReference type="GO" id="GO:0005737">
    <property type="term" value="C:cytoplasm"/>
    <property type="evidence" value="ECO:0007669"/>
    <property type="project" value="UniProtKB-ARBA"/>
</dbReference>
<keyword evidence="10" id="KW-0805">Transcription regulation</keyword>